<dbReference type="GeneID" id="110987765"/>
<evidence type="ECO:0000313" key="6">
    <source>
        <dbReference type="RefSeq" id="XP_022106520.1"/>
    </source>
</evidence>
<dbReference type="OMA" id="RNPSWWP"/>
<evidence type="ECO:0000259" key="4">
    <source>
        <dbReference type="PROSITE" id="PS51228"/>
    </source>
</evidence>
<feature type="compositionally biased region" description="Gly residues" evidence="2">
    <location>
        <begin position="377"/>
        <end position="386"/>
    </location>
</feature>
<dbReference type="PROSITE" id="PS51228">
    <property type="entry name" value="ACB_2"/>
    <property type="match status" value="1"/>
</dbReference>
<dbReference type="InterPro" id="IPR035984">
    <property type="entry name" value="Acyl-CoA-binding_sf"/>
</dbReference>
<organism evidence="5 6">
    <name type="scientific">Acanthaster planci</name>
    <name type="common">Crown-of-thorns starfish</name>
    <dbReference type="NCBI Taxonomy" id="133434"/>
    <lineage>
        <taxon>Eukaryota</taxon>
        <taxon>Metazoa</taxon>
        <taxon>Echinodermata</taxon>
        <taxon>Eleutherozoa</taxon>
        <taxon>Asterozoa</taxon>
        <taxon>Asteroidea</taxon>
        <taxon>Valvatacea</taxon>
        <taxon>Valvatida</taxon>
        <taxon>Acanthasteridae</taxon>
        <taxon>Acanthaster</taxon>
    </lineage>
</organism>
<dbReference type="GO" id="GO:0005737">
    <property type="term" value="C:cytoplasm"/>
    <property type="evidence" value="ECO:0007669"/>
    <property type="project" value="TreeGrafter"/>
</dbReference>
<feature type="domain" description="ACB" evidence="4">
    <location>
        <begin position="4"/>
        <end position="93"/>
    </location>
</feature>
<feature type="region of interest" description="Disordered" evidence="2">
    <location>
        <begin position="153"/>
        <end position="174"/>
    </location>
</feature>
<dbReference type="KEGG" id="aplc:110987765"/>
<dbReference type="PROSITE" id="PS00880">
    <property type="entry name" value="ACB_1"/>
    <property type="match status" value="1"/>
</dbReference>
<feature type="compositionally biased region" description="Polar residues" evidence="2">
    <location>
        <begin position="153"/>
        <end position="162"/>
    </location>
</feature>
<dbReference type="GO" id="GO:0006631">
    <property type="term" value="P:fatty acid metabolic process"/>
    <property type="evidence" value="ECO:0007669"/>
    <property type="project" value="TreeGrafter"/>
</dbReference>
<evidence type="ECO:0000256" key="1">
    <source>
        <dbReference type="ARBA" id="ARBA00023121"/>
    </source>
</evidence>
<proteinExistence type="predicted"/>
<dbReference type="Pfam" id="PF00887">
    <property type="entry name" value="ACBP"/>
    <property type="match status" value="1"/>
</dbReference>
<evidence type="ECO:0000256" key="2">
    <source>
        <dbReference type="SAM" id="MobiDB-lite"/>
    </source>
</evidence>
<keyword evidence="3" id="KW-0812">Transmembrane</keyword>
<protein>
    <submittedName>
        <fullName evidence="6">Acyl-CoA-binding domain-containing protein 5-like isoform X1</fullName>
    </submittedName>
</protein>
<keyword evidence="1" id="KW-0446">Lipid-binding</keyword>
<dbReference type="PANTHER" id="PTHR23310:SF77">
    <property type="entry name" value="LD25952P"/>
    <property type="match status" value="1"/>
</dbReference>
<evidence type="ECO:0000256" key="3">
    <source>
        <dbReference type="SAM" id="Phobius"/>
    </source>
</evidence>
<feature type="region of interest" description="Disordered" evidence="2">
    <location>
        <begin position="329"/>
        <end position="421"/>
    </location>
</feature>
<dbReference type="Proteomes" id="UP000694845">
    <property type="component" value="Unplaced"/>
</dbReference>
<dbReference type="PANTHER" id="PTHR23310">
    <property type="entry name" value="ACYL-COA-BINDING PROTEIN, ACBP"/>
    <property type="match status" value="1"/>
</dbReference>
<dbReference type="InterPro" id="IPR000582">
    <property type="entry name" value="Acyl-CoA-binding_protein"/>
</dbReference>
<sequence>MATASEQFAAAVRVVQSMPKDGPFQPSYEMKKRFYGLYKQATIGPCNEPKPAFWEAIKRTKWDAWKQLGDMPKEEAMESYVTDLLKAMMKNKDRDPADIQNIVETMPISEEVSTFLKAMGPFFEAVNEPLPIREEEKWKFYDGPPPDGTLPINGTPQPQGNGPINGDVHTGSRHDLSDNCLSPSTVANHSGQADGLNAVVVTPTMYKGQHDMGPNGDAHQDESHPFVSDVSGNFTVDSSCDQSGAVGADKSSGTSNNVTVTSESDTDSEEDFCDSMDQPDMNQLPELVKVSAIEEHLQPIREEQVLMTSTPQVKKIIAQAEVHQVNGDYLENGHSTADDNPGDMNGDAPITRRRGGGEVVPEGKGQGGRGQSSDQGGQRGSMGAGRGQDQDTPGRGRTPWSGQGGAPGGRDSSSRANRNPSVDVSEQIVIALQRLQCDMSSVLARLNTLEALALSQAQQSQSERQSSSEHRSQDTPSTSSHQRSWLSWIFPRNLPTRTVFFLLIWPLIVNIILAMWRRRRHRHFRR</sequence>
<keyword evidence="5" id="KW-1185">Reference proteome</keyword>
<dbReference type="RefSeq" id="XP_022106520.1">
    <property type="nucleotide sequence ID" value="XM_022250828.1"/>
</dbReference>
<gene>
    <name evidence="6" type="primary">LOC110987765</name>
</gene>
<feature type="compositionally biased region" description="Polar residues" evidence="2">
    <location>
        <begin position="230"/>
        <end position="242"/>
    </location>
</feature>
<dbReference type="OrthoDB" id="71307at2759"/>
<dbReference type="SUPFAM" id="SSF47027">
    <property type="entry name" value="Acyl-CoA binding protein"/>
    <property type="match status" value="1"/>
</dbReference>
<keyword evidence="3" id="KW-0472">Membrane</keyword>
<feature type="region of interest" description="Disordered" evidence="2">
    <location>
        <begin position="209"/>
        <end position="280"/>
    </location>
</feature>
<dbReference type="Gene3D" id="1.20.80.10">
    <property type="match status" value="1"/>
</dbReference>
<feature type="compositionally biased region" description="Low complexity" evidence="2">
    <location>
        <begin position="251"/>
        <end position="263"/>
    </location>
</feature>
<feature type="region of interest" description="Disordered" evidence="2">
    <location>
        <begin position="460"/>
        <end position="480"/>
    </location>
</feature>
<dbReference type="PRINTS" id="PR00689">
    <property type="entry name" value="ACOABINDINGP"/>
</dbReference>
<dbReference type="FunFam" id="1.20.80.10:FF:000010">
    <property type="entry name" value="Acyl-CoA-binding domain-containing protein 5"/>
    <property type="match status" value="1"/>
</dbReference>
<dbReference type="CTD" id="91452"/>
<keyword evidence="3" id="KW-1133">Transmembrane helix</keyword>
<reference evidence="6" key="1">
    <citation type="submission" date="2025-08" db="UniProtKB">
        <authorList>
            <consortium name="RefSeq"/>
        </authorList>
    </citation>
    <scope>IDENTIFICATION</scope>
</reference>
<evidence type="ECO:0000313" key="5">
    <source>
        <dbReference type="Proteomes" id="UP000694845"/>
    </source>
</evidence>
<dbReference type="AlphaFoldDB" id="A0A8B7ZNP9"/>
<name>A0A8B7ZNP9_ACAPL</name>
<dbReference type="InterPro" id="IPR022408">
    <property type="entry name" value="Acyl-CoA-binding_prot_CS"/>
</dbReference>
<feature type="transmembrane region" description="Helical" evidence="3">
    <location>
        <begin position="499"/>
        <end position="516"/>
    </location>
</feature>
<feature type="compositionally biased region" description="Acidic residues" evidence="2">
    <location>
        <begin position="264"/>
        <end position="274"/>
    </location>
</feature>
<dbReference type="GO" id="GO:0000062">
    <property type="term" value="F:fatty-acyl-CoA binding"/>
    <property type="evidence" value="ECO:0007669"/>
    <property type="project" value="InterPro"/>
</dbReference>
<dbReference type="InterPro" id="IPR014352">
    <property type="entry name" value="FERM/acyl-CoA-bd_prot_sf"/>
</dbReference>
<accession>A0A8B7ZNP9</accession>